<feature type="region of interest" description="Disordered" evidence="1">
    <location>
        <begin position="1"/>
        <end position="47"/>
    </location>
</feature>
<evidence type="ECO:0000313" key="3">
    <source>
        <dbReference type="Proteomes" id="UP000595703"/>
    </source>
</evidence>
<reference evidence="2 3" key="1">
    <citation type="journal article" date="2010" name="J. Bacteriol.">
        <title>Biochemical characterization of a novel indole prenyltransferase from Streptomyces sp. SN-593.</title>
        <authorList>
            <person name="Takahashi S."/>
            <person name="Takagi H."/>
            <person name="Toyoda A."/>
            <person name="Uramoto M."/>
            <person name="Nogawa T."/>
            <person name="Ueki M."/>
            <person name="Sakaki Y."/>
            <person name="Osada H."/>
        </authorList>
    </citation>
    <scope>NUCLEOTIDE SEQUENCE [LARGE SCALE GENOMIC DNA]</scope>
    <source>
        <strain evidence="2 3">SN-593</strain>
    </source>
</reference>
<gene>
    <name evidence="2" type="ORF">RVR_10543</name>
</gene>
<name>A0A7U3UZ75_9ACTN</name>
<dbReference type="Proteomes" id="UP000595703">
    <property type="component" value="Chromosome"/>
</dbReference>
<sequence length="47" mass="5426">MGRGPRQTRVRGVSRVRHRPRGSGRRLGRRNRYTPGKALYPFPVPGR</sequence>
<reference evidence="2 3" key="4">
    <citation type="journal article" date="2020" name="Sci. Rep.">
        <title>beta-carboline chemical signals induce reveromycin production through a LuxR family regulator in Streptomyces sp. SN-593.</title>
        <authorList>
            <person name="Panthee S."/>
            <person name="Kito N."/>
            <person name="Hayashi T."/>
            <person name="Shimizu T."/>
            <person name="Ishikawa J."/>
            <person name="Hamamoto H."/>
            <person name="Osada H."/>
            <person name="Takahashi S."/>
        </authorList>
    </citation>
    <scope>NUCLEOTIDE SEQUENCE [LARGE SCALE GENOMIC DNA]</scope>
    <source>
        <strain evidence="2 3">SN-593</strain>
    </source>
</reference>
<dbReference type="EMBL" id="AP018365">
    <property type="protein sequence ID" value="BBB01553.1"/>
    <property type="molecule type" value="Genomic_DNA"/>
</dbReference>
<evidence type="ECO:0000313" key="2">
    <source>
        <dbReference type="EMBL" id="BBB01553.1"/>
    </source>
</evidence>
<reference evidence="2 3" key="3">
    <citation type="journal article" date="2011" name="Nat. Chem. Biol.">
        <title>Reveromycin A biosynthesis uses RevG and RevJ for stereospecific spiroacetal formation.</title>
        <authorList>
            <person name="Takahashi S."/>
            <person name="Toyoda A."/>
            <person name="Sekiyama Y."/>
            <person name="Takagi H."/>
            <person name="Nogawa T."/>
            <person name="Uramoto M."/>
            <person name="Suzuki R."/>
            <person name="Koshino H."/>
            <person name="Kumano T."/>
            <person name="Panthee S."/>
            <person name="Dairi T."/>
            <person name="Ishikawa J."/>
            <person name="Ikeda H."/>
            <person name="Sakaki Y."/>
            <person name="Osada H."/>
        </authorList>
    </citation>
    <scope>NUCLEOTIDE SEQUENCE [LARGE SCALE GENOMIC DNA]</scope>
    <source>
        <strain evidence="2 3">SN-593</strain>
    </source>
</reference>
<reference evidence="2 3" key="2">
    <citation type="journal article" date="2011" name="J. Antibiot.">
        <title>Furaquinocins I and J: novel polyketide isoprenoid hybrid compounds from Streptomyces reveromyceticus SN-593.</title>
        <authorList>
            <person name="Panthee S."/>
            <person name="Takahashi S."/>
            <person name="Takagi H."/>
            <person name="Nogawa T."/>
            <person name="Oowada E."/>
            <person name="Uramoto M."/>
            <person name="Osada H."/>
        </authorList>
    </citation>
    <scope>NUCLEOTIDE SEQUENCE [LARGE SCALE GENOMIC DNA]</scope>
    <source>
        <strain evidence="2 3">SN-593</strain>
    </source>
</reference>
<dbReference type="AlphaFoldDB" id="A0A7U3UZ75"/>
<accession>A0A7U3UZ75</accession>
<keyword evidence="3" id="KW-1185">Reference proteome</keyword>
<proteinExistence type="predicted"/>
<evidence type="ECO:0000256" key="1">
    <source>
        <dbReference type="SAM" id="MobiDB-lite"/>
    </source>
</evidence>
<protein>
    <submittedName>
        <fullName evidence="2">Uncharacterized protein</fullName>
    </submittedName>
</protein>
<organism evidence="2 3">
    <name type="scientific">Actinacidiphila reveromycinica</name>
    <dbReference type="NCBI Taxonomy" id="659352"/>
    <lineage>
        <taxon>Bacteria</taxon>
        <taxon>Bacillati</taxon>
        <taxon>Actinomycetota</taxon>
        <taxon>Actinomycetes</taxon>
        <taxon>Kitasatosporales</taxon>
        <taxon>Streptomycetaceae</taxon>
        <taxon>Actinacidiphila</taxon>
    </lineage>
</organism>
<dbReference type="KEGG" id="arev:RVR_10543"/>
<feature type="compositionally biased region" description="Basic residues" evidence="1">
    <location>
        <begin position="1"/>
        <end position="32"/>
    </location>
</feature>